<evidence type="ECO:0000313" key="1">
    <source>
        <dbReference type="EMBL" id="MEQ2470799.1"/>
    </source>
</evidence>
<gene>
    <name evidence="1" type="ORF">WMO39_10765</name>
</gene>
<dbReference type="RefSeq" id="WP_015523560.1">
    <property type="nucleotide sequence ID" value="NZ_JBBMEZ010000039.1"/>
</dbReference>
<proteinExistence type="predicted"/>
<organism evidence="1 2">
    <name type="scientific">Ruminococcoides intestinale</name>
    <dbReference type="NCBI Taxonomy" id="3133162"/>
    <lineage>
        <taxon>Bacteria</taxon>
        <taxon>Bacillati</taxon>
        <taxon>Bacillota</taxon>
        <taxon>Clostridia</taxon>
        <taxon>Eubacteriales</taxon>
        <taxon>Oscillospiraceae</taxon>
        <taxon>Ruminococcoides</taxon>
    </lineage>
</organism>
<reference evidence="1 2" key="1">
    <citation type="submission" date="2024-03" db="EMBL/GenBank/DDBJ databases">
        <title>Human intestinal bacterial collection.</title>
        <authorList>
            <person name="Pauvert C."/>
            <person name="Hitch T.C.A."/>
            <person name="Clavel T."/>
        </authorList>
    </citation>
    <scope>NUCLEOTIDE SEQUENCE [LARGE SCALE GENOMIC DNA]</scope>
    <source>
        <strain evidence="1 2">CLA-JM-H38</strain>
    </source>
</reference>
<sequence length="88" mass="10964">MKNNRKKVMILTNHSYMLYRFRKELIEELMKNYDVVLSMPFVGHHEDFINMGLRCIETKMERRGVNPIHDFLLMKFYKKYYRKKTLIW</sequence>
<name>A0ABV1FBN7_9FIRM</name>
<protein>
    <submittedName>
        <fullName evidence="1">Uncharacterized protein</fullName>
    </submittedName>
</protein>
<comment type="caution">
    <text evidence="1">The sequence shown here is derived from an EMBL/GenBank/DDBJ whole genome shotgun (WGS) entry which is preliminary data.</text>
</comment>
<evidence type="ECO:0000313" key="2">
    <source>
        <dbReference type="Proteomes" id="UP001490816"/>
    </source>
</evidence>
<dbReference type="EMBL" id="JBBMEZ010000039">
    <property type="protein sequence ID" value="MEQ2470799.1"/>
    <property type="molecule type" value="Genomic_DNA"/>
</dbReference>
<keyword evidence="2" id="KW-1185">Reference proteome</keyword>
<dbReference type="Proteomes" id="UP001490816">
    <property type="component" value="Unassembled WGS sequence"/>
</dbReference>
<accession>A0ABV1FBN7</accession>